<evidence type="ECO:0000313" key="3">
    <source>
        <dbReference type="Proteomes" id="UP001142055"/>
    </source>
</evidence>
<dbReference type="Proteomes" id="UP001142055">
    <property type="component" value="Chromosome 2"/>
</dbReference>
<organism evidence="2 3">
    <name type="scientific">Blomia tropicalis</name>
    <name type="common">Mite</name>
    <dbReference type="NCBI Taxonomy" id="40697"/>
    <lineage>
        <taxon>Eukaryota</taxon>
        <taxon>Metazoa</taxon>
        <taxon>Ecdysozoa</taxon>
        <taxon>Arthropoda</taxon>
        <taxon>Chelicerata</taxon>
        <taxon>Arachnida</taxon>
        <taxon>Acari</taxon>
        <taxon>Acariformes</taxon>
        <taxon>Sarcoptiformes</taxon>
        <taxon>Astigmata</taxon>
        <taxon>Glycyphagoidea</taxon>
        <taxon>Echimyopodidae</taxon>
        <taxon>Blomia</taxon>
    </lineage>
</organism>
<evidence type="ECO:0000313" key="2">
    <source>
        <dbReference type="EMBL" id="KAJ6219538.1"/>
    </source>
</evidence>
<keyword evidence="3" id="KW-1185">Reference proteome</keyword>
<dbReference type="EMBL" id="JAPWDV010000002">
    <property type="protein sequence ID" value="KAJ6219538.1"/>
    <property type="molecule type" value="Genomic_DNA"/>
</dbReference>
<dbReference type="AlphaFoldDB" id="A0A9Q0M6M4"/>
<feature type="compositionally biased region" description="Acidic residues" evidence="1">
    <location>
        <begin position="67"/>
        <end position="84"/>
    </location>
</feature>
<gene>
    <name evidence="2" type="ORF">RDWZM_005350</name>
</gene>
<evidence type="ECO:0000256" key="1">
    <source>
        <dbReference type="SAM" id="MobiDB-lite"/>
    </source>
</evidence>
<proteinExistence type="predicted"/>
<name>A0A9Q0M6M4_BLOTA</name>
<accession>A0A9Q0M6M4</accession>
<feature type="region of interest" description="Disordered" evidence="1">
    <location>
        <begin position="66"/>
        <end position="101"/>
    </location>
</feature>
<protein>
    <submittedName>
        <fullName evidence="2">Uncharacterized protein</fullName>
    </submittedName>
</protein>
<reference evidence="2" key="1">
    <citation type="submission" date="2022-12" db="EMBL/GenBank/DDBJ databases">
        <title>Genome assemblies of Blomia tropicalis.</title>
        <authorList>
            <person name="Cui Y."/>
        </authorList>
    </citation>
    <scope>NUCLEOTIDE SEQUENCE</scope>
    <source>
        <tissue evidence="2">Adult mites</tissue>
    </source>
</reference>
<comment type="caution">
    <text evidence="2">The sequence shown here is derived from an EMBL/GenBank/DDBJ whole genome shotgun (WGS) entry which is preliminary data.</text>
</comment>
<sequence length="405" mass="46531">MRSRDNGGDHKLIAILRISNPIANSDVFYKLSSDGCKPCIQVRSWKGRVRQNSHVDVTIVAYVRPEEVEEEEEEDEEEWSDDQNGEQHYNNHNKRQQQHPPADVDLTDISLAKLCQTQFLLEMSEYVPRWRPAMGPKLPPSLASMPNIASTRDEHNLFIKADLYCITAHMLHRIETHSMLDVSNLSWFTHSEIRQLIDSHMDGNDSHTKMFVPNADDIDEKQSSYKSLSEMDDDENNCDNISLPPTPAGAAINITCFDDDDDDKEKEEVDSDIEFRSINDSEHEFEQLSDSVELSEREAIEPHEPNLMNQFGMTPSDIVVENGDGQCNGRTMPTDNSSRNKNSNVFYNILLWFRMVLLLQWTLLGNVFSNSYNFCRRMSHRAIDWLMGNRSIHSNSNSKQSVECE</sequence>